<protein>
    <submittedName>
        <fullName evidence="1">Uncharacterized protein</fullName>
    </submittedName>
</protein>
<proteinExistence type="predicted"/>
<accession>A0A0E9U5Q8</accession>
<dbReference type="AlphaFoldDB" id="A0A0E9U5Q8"/>
<sequence>MGFSAEKPLKEKNKKSIYVHEVLLGTITNHTWTAGRLILLRSSSTECRGPTV</sequence>
<reference evidence="1" key="1">
    <citation type="submission" date="2014-11" db="EMBL/GenBank/DDBJ databases">
        <authorList>
            <person name="Amaro Gonzalez C."/>
        </authorList>
    </citation>
    <scope>NUCLEOTIDE SEQUENCE</scope>
</reference>
<evidence type="ECO:0000313" key="1">
    <source>
        <dbReference type="EMBL" id="JAH61171.1"/>
    </source>
</evidence>
<reference evidence="1" key="2">
    <citation type="journal article" date="2015" name="Fish Shellfish Immunol.">
        <title>Early steps in the European eel (Anguilla anguilla)-Vibrio vulnificus interaction in the gills: Role of the RtxA13 toxin.</title>
        <authorList>
            <person name="Callol A."/>
            <person name="Pajuelo D."/>
            <person name="Ebbesson L."/>
            <person name="Teles M."/>
            <person name="MacKenzie S."/>
            <person name="Amaro C."/>
        </authorList>
    </citation>
    <scope>NUCLEOTIDE SEQUENCE</scope>
</reference>
<dbReference type="EMBL" id="GBXM01047406">
    <property type="protein sequence ID" value="JAH61171.1"/>
    <property type="molecule type" value="Transcribed_RNA"/>
</dbReference>
<organism evidence="1">
    <name type="scientific">Anguilla anguilla</name>
    <name type="common">European freshwater eel</name>
    <name type="synonym">Muraena anguilla</name>
    <dbReference type="NCBI Taxonomy" id="7936"/>
    <lineage>
        <taxon>Eukaryota</taxon>
        <taxon>Metazoa</taxon>
        <taxon>Chordata</taxon>
        <taxon>Craniata</taxon>
        <taxon>Vertebrata</taxon>
        <taxon>Euteleostomi</taxon>
        <taxon>Actinopterygii</taxon>
        <taxon>Neopterygii</taxon>
        <taxon>Teleostei</taxon>
        <taxon>Anguilliformes</taxon>
        <taxon>Anguillidae</taxon>
        <taxon>Anguilla</taxon>
    </lineage>
</organism>
<name>A0A0E9U5Q8_ANGAN</name>